<comment type="caution">
    <text evidence="1">The sequence shown here is derived from an EMBL/GenBank/DDBJ whole genome shotgun (WGS) entry which is preliminary data.</text>
</comment>
<evidence type="ECO:0000313" key="1">
    <source>
        <dbReference type="EMBL" id="MED6249637.1"/>
    </source>
</evidence>
<dbReference type="EMBL" id="JAHUTI010052765">
    <property type="protein sequence ID" value="MED6249637.1"/>
    <property type="molecule type" value="Genomic_DNA"/>
</dbReference>
<keyword evidence="2" id="KW-1185">Reference proteome</keyword>
<accession>A0ABU7BGJ2</accession>
<organism evidence="1 2">
    <name type="scientific">Ataeniobius toweri</name>
    <dbReference type="NCBI Taxonomy" id="208326"/>
    <lineage>
        <taxon>Eukaryota</taxon>
        <taxon>Metazoa</taxon>
        <taxon>Chordata</taxon>
        <taxon>Craniata</taxon>
        <taxon>Vertebrata</taxon>
        <taxon>Euteleostomi</taxon>
        <taxon>Actinopterygii</taxon>
        <taxon>Neopterygii</taxon>
        <taxon>Teleostei</taxon>
        <taxon>Neoteleostei</taxon>
        <taxon>Acanthomorphata</taxon>
        <taxon>Ovalentaria</taxon>
        <taxon>Atherinomorphae</taxon>
        <taxon>Cyprinodontiformes</taxon>
        <taxon>Goodeidae</taxon>
        <taxon>Ataeniobius</taxon>
    </lineage>
</organism>
<evidence type="ECO:0000313" key="2">
    <source>
        <dbReference type="Proteomes" id="UP001345963"/>
    </source>
</evidence>
<protein>
    <submittedName>
        <fullName evidence="1">Uncharacterized protein</fullName>
    </submittedName>
</protein>
<gene>
    <name evidence="1" type="ORF">ATANTOWER_017374</name>
</gene>
<sequence length="79" mass="9306">MKTTQDSDSPNRVLVPSETRENRTFFGVQIGSRKLLQSESSFQTQRTDDGEEVQEFLFFYTDLVQTAESYRVKKFMRRS</sequence>
<proteinExistence type="predicted"/>
<dbReference type="Proteomes" id="UP001345963">
    <property type="component" value="Unassembled WGS sequence"/>
</dbReference>
<reference evidence="1 2" key="1">
    <citation type="submission" date="2021-07" db="EMBL/GenBank/DDBJ databases">
        <authorList>
            <person name="Palmer J.M."/>
        </authorList>
    </citation>
    <scope>NUCLEOTIDE SEQUENCE [LARGE SCALE GENOMIC DNA]</scope>
    <source>
        <strain evidence="1 2">AT_MEX2019</strain>
        <tissue evidence="1">Muscle</tissue>
    </source>
</reference>
<name>A0ABU7BGJ2_9TELE</name>